<dbReference type="GeneID" id="36592863"/>
<gene>
    <name evidence="5" type="ORF">K444DRAFT_642840</name>
</gene>
<dbReference type="Pfam" id="PF01073">
    <property type="entry name" value="3Beta_HSD"/>
    <property type="match status" value="1"/>
</dbReference>
<dbReference type="Gene3D" id="3.40.50.720">
    <property type="entry name" value="NAD(P)-binding Rossmann-like Domain"/>
    <property type="match status" value="1"/>
</dbReference>
<keyword evidence="2" id="KW-0560">Oxidoreductase</keyword>
<keyword evidence="6" id="KW-1185">Reference proteome</keyword>
<dbReference type="GO" id="GO:0006694">
    <property type="term" value="P:steroid biosynthetic process"/>
    <property type="evidence" value="ECO:0007669"/>
    <property type="project" value="InterPro"/>
</dbReference>
<dbReference type="GO" id="GO:0016616">
    <property type="term" value="F:oxidoreductase activity, acting on the CH-OH group of donors, NAD or NADP as acceptor"/>
    <property type="evidence" value="ECO:0007669"/>
    <property type="project" value="InterPro"/>
</dbReference>
<dbReference type="RefSeq" id="XP_024737918.1">
    <property type="nucleotide sequence ID" value="XM_024884786.1"/>
</dbReference>
<dbReference type="AlphaFoldDB" id="A0A2J6TDB2"/>
<evidence type="ECO:0000313" key="6">
    <source>
        <dbReference type="Proteomes" id="UP000235371"/>
    </source>
</evidence>
<evidence type="ECO:0000256" key="1">
    <source>
        <dbReference type="ARBA" id="ARBA00009219"/>
    </source>
</evidence>
<dbReference type="STRING" id="1095630.A0A2J6TDB2"/>
<dbReference type="PANTHER" id="PTHR43245:SF51">
    <property type="entry name" value="SHORT CHAIN DEHYDROGENASE_REDUCTASE FAMILY 42E, MEMBER 2"/>
    <property type="match status" value="1"/>
</dbReference>
<feature type="domain" description="3-beta hydroxysteroid dehydrogenase/isomerase" evidence="3">
    <location>
        <begin position="180"/>
        <end position="252"/>
    </location>
</feature>
<comment type="similarity">
    <text evidence="1">Belongs to the 3-beta-HSD family.</text>
</comment>
<evidence type="ECO:0000256" key="2">
    <source>
        <dbReference type="ARBA" id="ARBA00023002"/>
    </source>
</evidence>
<evidence type="ECO:0000313" key="5">
    <source>
        <dbReference type="EMBL" id="PMD61014.1"/>
    </source>
</evidence>
<protein>
    <submittedName>
        <fullName evidence="5">NAD(P)-binding protein</fullName>
    </submittedName>
</protein>
<dbReference type="InterPro" id="IPR036291">
    <property type="entry name" value="NAD(P)-bd_dom_sf"/>
</dbReference>
<evidence type="ECO:0000259" key="3">
    <source>
        <dbReference type="Pfam" id="PF01073"/>
    </source>
</evidence>
<dbReference type="InterPro" id="IPR002225">
    <property type="entry name" value="3Beta_OHSteriod_DH/Estase"/>
</dbReference>
<dbReference type="OrthoDB" id="10058185at2759"/>
<accession>A0A2J6TDB2</accession>
<reference evidence="5 6" key="1">
    <citation type="submission" date="2016-04" db="EMBL/GenBank/DDBJ databases">
        <title>A degradative enzymes factory behind the ericoid mycorrhizal symbiosis.</title>
        <authorList>
            <consortium name="DOE Joint Genome Institute"/>
            <person name="Martino E."/>
            <person name="Morin E."/>
            <person name="Grelet G."/>
            <person name="Kuo A."/>
            <person name="Kohler A."/>
            <person name="Daghino S."/>
            <person name="Barry K."/>
            <person name="Choi C."/>
            <person name="Cichocki N."/>
            <person name="Clum A."/>
            <person name="Copeland A."/>
            <person name="Hainaut M."/>
            <person name="Haridas S."/>
            <person name="Labutti K."/>
            <person name="Lindquist E."/>
            <person name="Lipzen A."/>
            <person name="Khouja H.-R."/>
            <person name="Murat C."/>
            <person name="Ohm R."/>
            <person name="Olson A."/>
            <person name="Spatafora J."/>
            <person name="Veneault-Fourrey C."/>
            <person name="Henrissat B."/>
            <person name="Grigoriev I."/>
            <person name="Martin F."/>
            <person name="Perotto S."/>
        </authorList>
    </citation>
    <scope>NUCLEOTIDE SEQUENCE [LARGE SCALE GENOMIC DNA]</scope>
    <source>
        <strain evidence="5 6">E</strain>
    </source>
</reference>
<dbReference type="InParanoid" id="A0A2J6TDB2"/>
<dbReference type="Proteomes" id="UP000235371">
    <property type="component" value="Unassembled WGS sequence"/>
</dbReference>
<dbReference type="Pfam" id="PF01370">
    <property type="entry name" value="Epimerase"/>
    <property type="match status" value="1"/>
</dbReference>
<sequence>MDSPDSLGTVLVTGGCGRIGSRLVKALLSNPTSSVHVVSRNPTSNLHTNAKYHPANLTNAEQVAAVLQEVKPTVIFHCASPDYLAPDKELWHTNVIGTRVLLQCAAKCSSVKALVYTSSNSAIVPAAPGVVQTEETAKLQDEHSKIDMYSKTKGIGDREVLAANNPSELLTAVLRIPVHVQLGDDKLKYEFCYDGKVVEAHILAAKALLGELTSKPATKKVNGEAFFISDGISMPFFEFARKVYASAGHPVANDEIKVMPLWFMAHLGTRKPELRRLDMDHFKKSVAWKIGKAKTVLGYEPVTDQDEVLKKCVESCMVHCGLIVGSEVPVGAIKQL</sequence>
<dbReference type="InterPro" id="IPR050177">
    <property type="entry name" value="Lipid_A_modif_metabolic_enz"/>
</dbReference>
<dbReference type="SUPFAM" id="SSF51735">
    <property type="entry name" value="NAD(P)-binding Rossmann-fold domains"/>
    <property type="match status" value="1"/>
</dbReference>
<dbReference type="EMBL" id="KZ613787">
    <property type="protein sequence ID" value="PMD61014.1"/>
    <property type="molecule type" value="Genomic_DNA"/>
</dbReference>
<dbReference type="PANTHER" id="PTHR43245">
    <property type="entry name" value="BIFUNCTIONAL POLYMYXIN RESISTANCE PROTEIN ARNA"/>
    <property type="match status" value="1"/>
</dbReference>
<name>A0A2J6TDB2_9HELO</name>
<evidence type="ECO:0000259" key="4">
    <source>
        <dbReference type="Pfam" id="PF01370"/>
    </source>
</evidence>
<dbReference type="InterPro" id="IPR001509">
    <property type="entry name" value="Epimerase_deHydtase"/>
</dbReference>
<organism evidence="5 6">
    <name type="scientific">Hyaloscypha bicolor E</name>
    <dbReference type="NCBI Taxonomy" id="1095630"/>
    <lineage>
        <taxon>Eukaryota</taxon>
        <taxon>Fungi</taxon>
        <taxon>Dikarya</taxon>
        <taxon>Ascomycota</taxon>
        <taxon>Pezizomycotina</taxon>
        <taxon>Leotiomycetes</taxon>
        <taxon>Helotiales</taxon>
        <taxon>Hyaloscyphaceae</taxon>
        <taxon>Hyaloscypha</taxon>
        <taxon>Hyaloscypha bicolor</taxon>
    </lineage>
</organism>
<feature type="domain" description="NAD-dependent epimerase/dehydratase" evidence="4">
    <location>
        <begin position="10"/>
        <end position="178"/>
    </location>
</feature>
<proteinExistence type="inferred from homology"/>